<keyword evidence="4" id="KW-1185">Reference proteome</keyword>
<evidence type="ECO:0000313" key="4">
    <source>
        <dbReference type="Proteomes" id="UP000286598"/>
    </source>
</evidence>
<feature type="region of interest" description="Disordered" evidence="1">
    <location>
        <begin position="99"/>
        <end position="118"/>
    </location>
</feature>
<dbReference type="Pfam" id="PF12728">
    <property type="entry name" value="HTH_17"/>
    <property type="match status" value="1"/>
</dbReference>
<dbReference type="EMBL" id="QRNO01000004">
    <property type="protein sequence ID" value="RHK52677.1"/>
    <property type="molecule type" value="Genomic_DNA"/>
</dbReference>
<keyword evidence="3" id="KW-0238">DNA-binding</keyword>
<name>A0A3R6IWD3_9BACT</name>
<dbReference type="InterPro" id="IPR041657">
    <property type="entry name" value="HTH_17"/>
</dbReference>
<dbReference type="AlphaFoldDB" id="A0A3R6IWD3"/>
<dbReference type="Proteomes" id="UP000286598">
    <property type="component" value="Unassembled WGS sequence"/>
</dbReference>
<proteinExistence type="predicted"/>
<protein>
    <submittedName>
        <fullName evidence="3">DNA-binding protein</fullName>
    </submittedName>
</protein>
<sequence>MTETEKNDFSFDGLPRTVAELHAKIDRLTAMFERFISSAETKPEIMTVEDIAAMLCKSVSTIYAMTSDHRIPYRKQGNKLYFLRSEINAWLSASVVPKDTPKRKRKPHENGKTNEALPTPECITEADTVKNDTGTMQALSENHAENGVAVLEQEQGNASYSIEQRIHTRNGTILFAVLFTNDIETAGERKFVQTAREFHGYWSDFGGGGYIFNSRQEAGNFAKTIIGKEKADLISPRQAILKNDDLTAAYTESKPPACRANRPCLMAIPLIYKWQTWQRVAHLQWCVLGLAS</sequence>
<organism evidence="3 4">
    <name type="scientific">Leyella stercorea</name>
    <dbReference type="NCBI Taxonomy" id="363265"/>
    <lineage>
        <taxon>Bacteria</taxon>
        <taxon>Pseudomonadati</taxon>
        <taxon>Bacteroidota</taxon>
        <taxon>Bacteroidia</taxon>
        <taxon>Bacteroidales</taxon>
        <taxon>Prevotellaceae</taxon>
        <taxon>Leyella</taxon>
    </lineage>
</organism>
<reference evidence="3 4" key="1">
    <citation type="submission" date="2018-08" db="EMBL/GenBank/DDBJ databases">
        <title>A genome reference for cultivated species of the human gut microbiota.</title>
        <authorList>
            <person name="Zou Y."/>
            <person name="Xue W."/>
            <person name="Luo G."/>
        </authorList>
    </citation>
    <scope>NUCLEOTIDE SEQUENCE [LARGE SCALE GENOMIC DNA]</scope>
    <source>
        <strain evidence="3 4">AF42-9</strain>
    </source>
</reference>
<gene>
    <name evidence="3" type="ORF">DW060_01765</name>
</gene>
<dbReference type="OrthoDB" id="597977at2"/>
<evidence type="ECO:0000259" key="2">
    <source>
        <dbReference type="Pfam" id="PF12728"/>
    </source>
</evidence>
<comment type="caution">
    <text evidence="3">The sequence shown here is derived from an EMBL/GenBank/DDBJ whole genome shotgun (WGS) entry which is preliminary data.</text>
</comment>
<feature type="domain" description="Helix-turn-helix" evidence="2">
    <location>
        <begin position="46"/>
        <end position="92"/>
    </location>
</feature>
<accession>A0A3R6IWD3</accession>
<dbReference type="GO" id="GO:0003677">
    <property type="term" value="F:DNA binding"/>
    <property type="evidence" value="ECO:0007669"/>
    <property type="project" value="UniProtKB-KW"/>
</dbReference>
<evidence type="ECO:0000256" key="1">
    <source>
        <dbReference type="SAM" id="MobiDB-lite"/>
    </source>
</evidence>
<evidence type="ECO:0000313" key="3">
    <source>
        <dbReference type="EMBL" id="RHK52677.1"/>
    </source>
</evidence>